<comment type="caution">
    <text evidence="2">The sequence shown here is derived from an EMBL/GenBank/DDBJ whole genome shotgun (WGS) entry which is preliminary data.</text>
</comment>
<feature type="compositionally biased region" description="Polar residues" evidence="1">
    <location>
        <begin position="1"/>
        <end position="15"/>
    </location>
</feature>
<evidence type="ECO:0000313" key="3">
    <source>
        <dbReference type="Proteomes" id="UP001328107"/>
    </source>
</evidence>
<accession>A0AAN5DDS1</accession>
<feature type="non-terminal residue" evidence="2">
    <location>
        <position position="1"/>
    </location>
</feature>
<name>A0AAN5DDS1_9BILA</name>
<organism evidence="2 3">
    <name type="scientific">Pristionchus mayeri</name>
    <dbReference type="NCBI Taxonomy" id="1317129"/>
    <lineage>
        <taxon>Eukaryota</taxon>
        <taxon>Metazoa</taxon>
        <taxon>Ecdysozoa</taxon>
        <taxon>Nematoda</taxon>
        <taxon>Chromadorea</taxon>
        <taxon>Rhabditida</taxon>
        <taxon>Rhabditina</taxon>
        <taxon>Diplogasteromorpha</taxon>
        <taxon>Diplogasteroidea</taxon>
        <taxon>Neodiplogasteridae</taxon>
        <taxon>Pristionchus</taxon>
    </lineage>
</organism>
<dbReference type="AlphaFoldDB" id="A0AAN5DDS1"/>
<gene>
    <name evidence="2" type="ORF">PMAYCL1PPCAC_31836</name>
</gene>
<feature type="region of interest" description="Disordered" evidence="1">
    <location>
        <begin position="1"/>
        <end position="108"/>
    </location>
</feature>
<evidence type="ECO:0000256" key="1">
    <source>
        <dbReference type="SAM" id="MobiDB-lite"/>
    </source>
</evidence>
<keyword evidence="3" id="KW-1185">Reference proteome</keyword>
<sequence length="452" mass="49905">LRSAPLTSLGASLQSRMPFDAKKKNAANDFDPELEAEKEYESLSNGSGGSGKTKSSNGVSKNRKTSSETGDETKSEDAISVGSQGKPAVNNFKEAKASRKKRCRGVSGSSIKKDGGRFDFGLDNRDDFDDVSDDEMGDMSRYVKDNYNGHTFDSESDDYSNDGLRETSPLPENAIRLQECLMEALKDPSAQEAVHSMTEVLIEFFDEKGRLETIEKALDDMVIRDEWTTSGAVDRMAEYKTVSLLAKIIDQGLISVDAFNAHFKHNQGDSQTLRLMHSAVNFYQSNAPELQGDFLSAPPKEFSDIAEDLCRSGEVSCVRDALHGCPFLHADVIYQVCNNAANTMNMDVIFNASKTFKDLICEKVMTVAAINAGVSRFLTELRDTEVDLPAASSLAFLLVSYCIESPACIDYNVYRKCPRPRKFLRKRTVSSGRLSILEADEDCTESNYLQVA</sequence>
<dbReference type="Gene3D" id="1.25.40.180">
    <property type="match status" value="1"/>
</dbReference>
<reference evidence="3" key="1">
    <citation type="submission" date="2022-10" db="EMBL/GenBank/DDBJ databases">
        <title>Genome assembly of Pristionchus species.</title>
        <authorList>
            <person name="Yoshida K."/>
            <person name="Sommer R.J."/>
        </authorList>
    </citation>
    <scope>NUCLEOTIDE SEQUENCE [LARGE SCALE GENOMIC DNA]</scope>
    <source>
        <strain evidence="3">RS5460</strain>
    </source>
</reference>
<evidence type="ECO:0008006" key="4">
    <source>
        <dbReference type="Google" id="ProtNLM"/>
    </source>
</evidence>
<dbReference type="InterPro" id="IPR016024">
    <property type="entry name" value="ARM-type_fold"/>
</dbReference>
<dbReference type="SUPFAM" id="SSF48371">
    <property type="entry name" value="ARM repeat"/>
    <property type="match status" value="1"/>
</dbReference>
<dbReference type="EMBL" id="BTRK01000006">
    <property type="protein sequence ID" value="GMR61641.1"/>
    <property type="molecule type" value="Genomic_DNA"/>
</dbReference>
<dbReference type="Proteomes" id="UP001328107">
    <property type="component" value="Unassembled WGS sequence"/>
</dbReference>
<protein>
    <recommendedName>
        <fullName evidence="4">MI domain-containing protein</fullName>
    </recommendedName>
</protein>
<proteinExistence type="predicted"/>
<evidence type="ECO:0000313" key="2">
    <source>
        <dbReference type="EMBL" id="GMR61641.1"/>
    </source>
</evidence>